<reference evidence="2" key="1">
    <citation type="submission" date="2021-05" db="EMBL/GenBank/DDBJ databases">
        <title>Energy efficiency and biological interactions define the core microbiome of deep oligotrophic groundwater.</title>
        <authorList>
            <person name="Mehrshad M."/>
            <person name="Lopez-Fernandez M."/>
            <person name="Bell E."/>
            <person name="Bernier-Latmani R."/>
            <person name="Bertilsson S."/>
            <person name="Dopson M."/>
        </authorList>
    </citation>
    <scope>NUCLEOTIDE SEQUENCE</scope>
    <source>
        <strain evidence="2">Modern_marine.mb.64</strain>
    </source>
</reference>
<organism evidence="2 3">
    <name type="scientific">Eiseniibacteriota bacterium</name>
    <dbReference type="NCBI Taxonomy" id="2212470"/>
    <lineage>
        <taxon>Bacteria</taxon>
        <taxon>Candidatus Eiseniibacteriota</taxon>
    </lineage>
</organism>
<protein>
    <recommendedName>
        <fullName evidence="4">DUF4252 domain-containing protein</fullName>
    </recommendedName>
</protein>
<feature type="signal peptide" evidence="1">
    <location>
        <begin position="1"/>
        <end position="26"/>
    </location>
</feature>
<dbReference type="PROSITE" id="PS51257">
    <property type="entry name" value="PROKAR_LIPOPROTEIN"/>
    <property type="match status" value="1"/>
</dbReference>
<accession>A0A948W692</accession>
<sequence>MKRFTGLMLIGILACGLFFALGTATADEILDQINEAMELYKQGDYSGAVSGLDFAAMQIRELQAARAAEALPAALPGWQAEEAETSSMSGAMFGGGISAERTYTKDDAEVNIQLISESPMLQGIMMMFNNPMVMSSSGKKLKQIKGQKAAWEYNPEDRSGEIILVAHNVVMITVKGSNVDESELLAYAEAIDFDLIGKLVSGN</sequence>
<evidence type="ECO:0000313" key="2">
    <source>
        <dbReference type="EMBL" id="MBU2690865.1"/>
    </source>
</evidence>
<keyword evidence="1" id="KW-0732">Signal</keyword>
<gene>
    <name evidence="2" type="ORF">KJ970_08030</name>
</gene>
<comment type="caution">
    <text evidence="2">The sequence shown here is derived from an EMBL/GenBank/DDBJ whole genome shotgun (WGS) entry which is preliminary data.</text>
</comment>
<dbReference type="Proteomes" id="UP000777784">
    <property type="component" value="Unassembled WGS sequence"/>
</dbReference>
<evidence type="ECO:0000256" key="1">
    <source>
        <dbReference type="SAM" id="SignalP"/>
    </source>
</evidence>
<feature type="chain" id="PRO_5037553642" description="DUF4252 domain-containing protein" evidence="1">
    <location>
        <begin position="27"/>
        <end position="203"/>
    </location>
</feature>
<name>A0A948W692_UNCEI</name>
<dbReference type="AlphaFoldDB" id="A0A948W692"/>
<evidence type="ECO:0000313" key="3">
    <source>
        <dbReference type="Proteomes" id="UP000777784"/>
    </source>
</evidence>
<proteinExistence type="predicted"/>
<dbReference type="EMBL" id="JAHJDP010000038">
    <property type="protein sequence ID" value="MBU2690865.1"/>
    <property type="molecule type" value="Genomic_DNA"/>
</dbReference>
<evidence type="ECO:0008006" key="4">
    <source>
        <dbReference type="Google" id="ProtNLM"/>
    </source>
</evidence>